<dbReference type="Pfam" id="PF13489">
    <property type="entry name" value="Methyltransf_23"/>
    <property type="match status" value="1"/>
</dbReference>
<dbReference type="SUPFAM" id="SSF53335">
    <property type="entry name" value="S-adenosyl-L-methionine-dependent methyltransferases"/>
    <property type="match status" value="1"/>
</dbReference>
<evidence type="ECO:0000313" key="2">
    <source>
        <dbReference type="Proteomes" id="UP001596147"/>
    </source>
</evidence>
<name>A0ABW0LKN0_9BACI</name>
<dbReference type="GO" id="GO:0008168">
    <property type="term" value="F:methyltransferase activity"/>
    <property type="evidence" value="ECO:0007669"/>
    <property type="project" value="UniProtKB-KW"/>
</dbReference>
<reference evidence="2" key="1">
    <citation type="journal article" date="2019" name="Int. J. Syst. Evol. Microbiol.">
        <title>The Global Catalogue of Microorganisms (GCM) 10K type strain sequencing project: providing services to taxonomists for standard genome sequencing and annotation.</title>
        <authorList>
            <consortium name="The Broad Institute Genomics Platform"/>
            <consortium name="The Broad Institute Genome Sequencing Center for Infectious Disease"/>
            <person name="Wu L."/>
            <person name="Ma J."/>
        </authorList>
    </citation>
    <scope>NUCLEOTIDE SEQUENCE [LARGE SCALE GENOMIC DNA]</scope>
    <source>
        <strain evidence="2">CGMCC 1.12237</strain>
    </source>
</reference>
<keyword evidence="1" id="KW-0808">Transferase</keyword>
<keyword evidence="1" id="KW-0489">Methyltransferase</keyword>
<sequence length="183" mass="21218">MNNLKIVIGAGEYNNNPSWLLTQESELNMLKRDDWTKRFKENTVDAILAEHVWEHLDFDEGKEAARICYEFLKPGGYIRCAVPDGFFPNDEYQRGVQIGGPGPKDHPAASHKIVHNYKTITKMFEEAGFEVSLLEYCDEVGEFHYNDWDEKKGFIYRSKRFDHRNKDGKLGFVSLIVDARKPI</sequence>
<proteinExistence type="predicted"/>
<dbReference type="EMBL" id="JBHSMC010000014">
    <property type="protein sequence ID" value="MFC5465351.1"/>
    <property type="molecule type" value="Genomic_DNA"/>
</dbReference>
<accession>A0ABW0LKN0</accession>
<comment type="caution">
    <text evidence="1">The sequence shown here is derived from an EMBL/GenBank/DDBJ whole genome shotgun (WGS) entry which is preliminary data.</text>
</comment>
<gene>
    <name evidence="1" type="ORF">ACFPM4_11380</name>
</gene>
<dbReference type="Gene3D" id="3.40.50.150">
    <property type="entry name" value="Vaccinia Virus protein VP39"/>
    <property type="match status" value="1"/>
</dbReference>
<organism evidence="1 2">
    <name type="scientific">Lederbergia graminis</name>
    <dbReference type="NCBI Taxonomy" id="735518"/>
    <lineage>
        <taxon>Bacteria</taxon>
        <taxon>Bacillati</taxon>
        <taxon>Bacillota</taxon>
        <taxon>Bacilli</taxon>
        <taxon>Bacillales</taxon>
        <taxon>Bacillaceae</taxon>
        <taxon>Lederbergia</taxon>
    </lineage>
</organism>
<dbReference type="Proteomes" id="UP001596147">
    <property type="component" value="Unassembled WGS sequence"/>
</dbReference>
<protein>
    <submittedName>
        <fullName evidence="1">Class I SAM-dependent methyltransferase</fullName>
    </submittedName>
</protein>
<dbReference type="GO" id="GO:0032259">
    <property type="term" value="P:methylation"/>
    <property type="evidence" value="ECO:0007669"/>
    <property type="project" value="UniProtKB-KW"/>
</dbReference>
<evidence type="ECO:0000313" key="1">
    <source>
        <dbReference type="EMBL" id="MFC5465351.1"/>
    </source>
</evidence>
<dbReference type="InterPro" id="IPR029063">
    <property type="entry name" value="SAM-dependent_MTases_sf"/>
</dbReference>
<keyword evidence="2" id="KW-1185">Reference proteome</keyword>
<dbReference type="RefSeq" id="WP_382351576.1">
    <property type="nucleotide sequence ID" value="NZ_JBHSMC010000014.1"/>
</dbReference>